<dbReference type="Proteomes" id="UP001147733">
    <property type="component" value="Unassembled WGS sequence"/>
</dbReference>
<evidence type="ECO:0000313" key="2">
    <source>
        <dbReference type="Proteomes" id="UP001147733"/>
    </source>
</evidence>
<organism evidence="1 2">
    <name type="scientific">Penicillium citrinum</name>
    <dbReference type="NCBI Taxonomy" id="5077"/>
    <lineage>
        <taxon>Eukaryota</taxon>
        <taxon>Fungi</taxon>
        <taxon>Dikarya</taxon>
        <taxon>Ascomycota</taxon>
        <taxon>Pezizomycotina</taxon>
        <taxon>Eurotiomycetes</taxon>
        <taxon>Eurotiomycetidae</taxon>
        <taxon>Eurotiales</taxon>
        <taxon>Aspergillaceae</taxon>
        <taxon>Penicillium</taxon>
    </lineage>
</organism>
<keyword evidence="2" id="KW-1185">Reference proteome</keyword>
<dbReference type="EMBL" id="JAPQKT010000007">
    <property type="protein sequence ID" value="KAJ5224901.1"/>
    <property type="molecule type" value="Genomic_DNA"/>
</dbReference>
<dbReference type="RefSeq" id="XP_056498873.1">
    <property type="nucleotide sequence ID" value="XM_056647322.1"/>
</dbReference>
<dbReference type="GeneID" id="81386489"/>
<reference evidence="1" key="2">
    <citation type="journal article" date="2023" name="IMA Fungus">
        <title>Comparative genomic study of the Penicillium genus elucidates a diverse pangenome and 15 lateral gene transfer events.</title>
        <authorList>
            <person name="Petersen C."/>
            <person name="Sorensen T."/>
            <person name="Nielsen M.R."/>
            <person name="Sondergaard T.E."/>
            <person name="Sorensen J.L."/>
            <person name="Fitzpatrick D.A."/>
            <person name="Frisvad J.C."/>
            <person name="Nielsen K.L."/>
        </authorList>
    </citation>
    <scope>NUCLEOTIDE SEQUENCE</scope>
    <source>
        <strain evidence="1">IBT 23319</strain>
    </source>
</reference>
<proteinExistence type="predicted"/>
<accession>A0A9W9TJB8</accession>
<dbReference type="AlphaFoldDB" id="A0A9W9TJB8"/>
<name>A0A9W9TJB8_PENCI</name>
<protein>
    <submittedName>
        <fullName evidence="1">Uncharacterized protein</fullName>
    </submittedName>
</protein>
<gene>
    <name evidence="1" type="ORF">N7469_008404</name>
</gene>
<reference evidence="1" key="1">
    <citation type="submission" date="2022-11" db="EMBL/GenBank/DDBJ databases">
        <authorList>
            <person name="Petersen C."/>
        </authorList>
    </citation>
    <scope>NUCLEOTIDE SEQUENCE</scope>
    <source>
        <strain evidence="1">IBT 23319</strain>
    </source>
</reference>
<evidence type="ECO:0000313" key="1">
    <source>
        <dbReference type="EMBL" id="KAJ5224901.1"/>
    </source>
</evidence>
<sequence>MKRERELLPNPNSSQWIYEQAHLAQHGGYRCHTSASSSQITRLRSMAGLLDPRLDMQENVKVPRMATGY</sequence>
<comment type="caution">
    <text evidence="1">The sequence shown here is derived from an EMBL/GenBank/DDBJ whole genome shotgun (WGS) entry which is preliminary data.</text>
</comment>